<protein>
    <submittedName>
        <fullName evidence="1">Uncharacterized protein</fullName>
    </submittedName>
</protein>
<evidence type="ECO:0000313" key="2">
    <source>
        <dbReference type="Proteomes" id="UP001206925"/>
    </source>
</evidence>
<name>A0AAD5CPL8_AMBAR</name>
<dbReference type="AlphaFoldDB" id="A0AAD5CPL8"/>
<feature type="non-terminal residue" evidence="1">
    <location>
        <position position="1"/>
    </location>
</feature>
<proteinExistence type="predicted"/>
<keyword evidence="2" id="KW-1185">Reference proteome</keyword>
<dbReference type="Proteomes" id="UP001206925">
    <property type="component" value="Unassembled WGS sequence"/>
</dbReference>
<sequence>MFRAHDEEYDVVERMILQQCGCLTRKDGNSEFRGFNYLNKLEGHDMNKVYWKSILIPREGLAEWQKEMDLQVLLLLLVAKPHIYVL</sequence>
<evidence type="ECO:0000313" key="1">
    <source>
        <dbReference type="EMBL" id="KAI7745454.1"/>
    </source>
</evidence>
<comment type="caution">
    <text evidence="1">The sequence shown here is derived from an EMBL/GenBank/DDBJ whole genome shotgun (WGS) entry which is preliminary data.</text>
</comment>
<reference evidence="1" key="1">
    <citation type="submission" date="2022-06" db="EMBL/GenBank/DDBJ databases">
        <title>Uncovering the hologenomic basis of an extraordinary plant invasion.</title>
        <authorList>
            <person name="Bieker V.C."/>
            <person name="Martin M.D."/>
            <person name="Gilbert T."/>
            <person name="Hodgins K."/>
            <person name="Battlay P."/>
            <person name="Petersen B."/>
            <person name="Wilson J."/>
        </authorList>
    </citation>
    <scope>NUCLEOTIDE SEQUENCE</scope>
    <source>
        <strain evidence="1">AA19_3_7</strain>
        <tissue evidence="1">Leaf</tissue>
    </source>
</reference>
<accession>A0AAD5CPL8</accession>
<gene>
    <name evidence="1" type="ORF">M8C21_017135</name>
</gene>
<organism evidence="1 2">
    <name type="scientific">Ambrosia artemisiifolia</name>
    <name type="common">Common ragweed</name>
    <dbReference type="NCBI Taxonomy" id="4212"/>
    <lineage>
        <taxon>Eukaryota</taxon>
        <taxon>Viridiplantae</taxon>
        <taxon>Streptophyta</taxon>
        <taxon>Embryophyta</taxon>
        <taxon>Tracheophyta</taxon>
        <taxon>Spermatophyta</taxon>
        <taxon>Magnoliopsida</taxon>
        <taxon>eudicotyledons</taxon>
        <taxon>Gunneridae</taxon>
        <taxon>Pentapetalae</taxon>
        <taxon>asterids</taxon>
        <taxon>campanulids</taxon>
        <taxon>Asterales</taxon>
        <taxon>Asteraceae</taxon>
        <taxon>Asteroideae</taxon>
        <taxon>Heliantheae alliance</taxon>
        <taxon>Heliantheae</taxon>
        <taxon>Ambrosia</taxon>
    </lineage>
</organism>
<dbReference type="EMBL" id="JAMZMK010007240">
    <property type="protein sequence ID" value="KAI7745454.1"/>
    <property type="molecule type" value="Genomic_DNA"/>
</dbReference>